<proteinExistence type="inferred from homology"/>
<evidence type="ECO:0000256" key="3">
    <source>
        <dbReference type="ARBA" id="ARBA00007152"/>
    </source>
</evidence>
<comment type="similarity">
    <text evidence="3">Belongs to the complex I NDUFB5 subunit family.</text>
</comment>
<comment type="subunit">
    <text evidence="4">Complex I is composed of 45 different subunits.</text>
</comment>
<evidence type="ECO:0000256" key="12">
    <source>
        <dbReference type="ARBA" id="ARBA00022989"/>
    </source>
</evidence>
<dbReference type="Proteomes" id="UP000183832">
    <property type="component" value="Unassembled WGS sequence"/>
</dbReference>
<dbReference type="InterPro" id="IPR019173">
    <property type="entry name" value="NADH_UbQ_OxRdtase_B5_su"/>
</dbReference>
<keyword evidence="14 17" id="KW-0472">Membrane</keyword>
<evidence type="ECO:0000256" key="11">
    <source>
        <dbReference type="ARBA" id="ARBA00022982"/>
    </source>
</evidence>
<keyword evidence="12 17" id="KW-1133">Transmembrane helix</keyword>
<keyword evidence="7" id="KW-0679">Respiratory chain</keyword>
<dbReference type="GO" id="GO:0005743">
    <property type="term" value="C:mitochondrial inner membrane"/>
    <property type="evidence" value="ECO:0007669"/>
    <property type="project" value="UniProtKB-SubCell"/>
</dbReference>
<evidence type="ECO:0000256" key="16">
    <source>
        <dbReference type="ARBA" id="ARBA00032550"/>
    </source>
</evidence>
<dbReference type="EMBL" id="CVRI01000018">
    <property type="protein sequence ID" value="CRK90345.1"/>
    <property type="molecule type" value="Genomic_DNA"/>
</dbReference>
<evidence type="ECO:0000256" key="15">
    <source>
        <dbReference type="ARBA" id="ARBA00032395"/>
    </source>
</evidence>
<dbReference type="AlphaFoldDB" id="A0A1J1HW30"/>
<keyword evidence="11" id="KW-0249">Electron transport</keyword>
<evidence type="ECO:0000256" key="13">
    <source>
        <dbReference type="ARBA" id="ARBA00023128"/>
    </source>
</evidence>
<evidence type="ECO:0000256" key="5">
    <source>
        <dbReference type="ARBA" id="ARBA00015175"/>
    </source>
</evidence>
<protein>
    <recommendedName>
        <fullName evidence="5">NADH dehydrogenase [ubiquinone] 1 beta subcomplex subunit 5, mitochondrial</fullName>
    </recommendedName>
    <alternativeName>
        <fullName evidence="16">Complex I-SGDH</fullName>
    </alternativeName>
    <alternativeName>
        <fullName evidence="15">NADH-ubiquinone oxidoreductase SGDH subunit</fullName>
    </alternativeName>
</protein>
<accession>A0A1J1HW30</accession>
<keyword evidence="13" id="KW-0496">Mitochondrion</keyword>
<evidence type="ECO:0000256" key="17">
    <source>
        <dbReference type="SAM" id="Phobius"/>
    </source>
</evidence>
<dbReference type="Pfam" id="PF09781">
    <property type="entry name" value="NDUF_B5"/>
    <property type="match status" value="1"/>
</dbReference>
<evidence type="ECO:0000256" key="7">
    <source>
        <dbReference type="ARBA" id="ARBA00022660"/>
    </source>
</evidence>
<evidence type="ECO:0000256" key="8">
    <source>
        <dbReference type="ARBA" id="ARBA00022692"/>
    </source>
</evidence>
<evidence type="ECO:0000256" key="10">
    <source>
        <dbReference type="ARBA" id="ARBA00022946"/>
    </source>
</evidence>
<evidence type="ECO:0000256" key="6">
    <source>
        <dbReference type="ARBA" id="ARBA00022448"/>
    </source>
</evidence>
<comment type="subcellular location">
    <subcellularLocation>
        <location evidence="2">Mitochondrion inner membrane</location>
        <topology evidence="2">Single-pass membrane protein</topology>
    </subcellularLocation>
</comment>
<dbReference type="OrthoDB" id="9995605at2759"/>
<dbReference type="PANTHER" id="PTHR13178">
    <property type="entry name" value="NADH-UBIQUINONE OXIDOREDUCTASE SGDH SUBUNIT"/>
    <property type="match status" value="1"/>
</dbReference>
<sequence>MPVFSKIASFSQFRSLLKTPTGANVVNTVVRGMSDHGPRTIPMVPTRFQWHKFKDMLHYYLMVGAIPVTLLILYTNIFIGPAQLTEIPEDYVPKHWEYHRHPITRFMARHFYASPQQDYEKMLHLLADEQEKMKVRQLEKDIHAKMADRKDYQAYYYRPALAKYHRVAKKAAEDLEALAGDN</sequence>
<keyword evidence="6" id="KW-0813">Transport</keyword>
<comment type="function">
    <text evidence="1">Accessory subunit of the mitochondrial membrane respiratory chain NADH dehydrogenase (Complex I), that is believed not to be involved in catalysis. Complex I functions in the transfer of electrons from NADH to the respiratory chain. The immediate electron acceptor for the enzyme is believed to be ubiquinone.</text>
</comment>
<evidence type="ECO:0000313" key="18">
    <source>
        <dbReference type="EMBL" id="CRK90345.1"/>
    </source>
</evidence>
<keyword evidence="9" id="KW-0999">Mitochondrion inner membrane</keyword>
<feature type="transmembrane region" description="Helical" evidence="17">
    <location>
        <begin position="57"/>
        <end position="79"/>
    </location>
</feature>
<keyword evidence="19" id="KW-1185">Reference proteome</keyword>
<evidence type="ECO:0000256" key="1">
    <source>
        <dbReference type="ARBA" id="ARBA00003195"/>
    </source>
</evidence>
<evidence type="ECO:0000256" key="14">
    <source>
        <dbReference type="ARBA" id="ARBA00023136"/>
    </source>
</evidence>
<evidence type="ECO:0000256" key="4">
    <source>
        <dbReference type="ARBA" id="ARBA00011533"/>
    </source>
</evidence>
<evidence type="ECO:0000313" key="19">
    <source>
        <dbReference type="Proteomes" id="UP000183832"/>
    </source>
</evidence>
<keyword evidence="10" id="KW-0809">Transit peptide</keyword>
<reference evidence="18 19" key="1">
    <citation type="submission" date="2015-04" db="EMBL/GenBank/DDBJ databases">
        <authorList>
            <person name="Syromyatnikov M.Y."/>
            <person name="Popov V.N."/>
        </authorList>
    </citation>
    <scope>NUCLEOTIDE SEQUENCE [LARGE SCALE GENOMIC DNA]</scope>
</reference>
<keyword evidence="8 17" id="KW-0812">Transmembrane</keyword>
<organism evidence="18 19">
    <name type="scientific">Clunio marinus</name>
    <dbReference type="NCBI Taxonomy" id="568069"/>
    <lineage>
        <taxon>Eukaryota</taxon>
        <taxon>Metazoa</taxon>
        <taxon>Ecdysozoa</taxon>
        <taxon>Arthropoda</taxon>
        <taxon>Hexapoda</taxon>
        <taxon>Insecta</taxon>
        <taxon>Pterygota</taxon>
        <taxon>Neoptera</taxon>
        <taxon>Endopterygota</taxon>
        <taxon>Diptera</taxon>
        <taxon>Nematocera</taxon>
        <taxon>Chironomoidea</taxon>
        <taxon>Chironomidae</taxon>
        <taxon>Clunio</taxon>
    </lineage>
</organism>
<name>A0A1J1HW30_9DIPT</name>
<dbReference type="PANTHER" id="PTHR13178:SF0">
    <property type="entry name" value="NADH DEHYDROGENASE [UBIQUINONE] 1 BETA SUBCOMPLEX SUBUNIT 5, MITOCHONDRIAL"/>
    <property type="match status" value="1"/>
</dbReference>
<gene>
    <name evidence="18" type="ORF">CLUMA_CG003985</name>
</gene>
<evidence type="ECO:0000256" key="2">
    <source>
        <dbReference type="ARBA" id="ARBA00004434"/>
    </source>
</evidence>
<dbReference type="STRING" id="568069.A0A1J1HW30"/>
<evidence type="ECO:0000256" key="9">
    <source>
        <dbReference type="ARBA" id="ARBA00022792"/>
    </source>
</evidence>